<dbReference type="KEGG" id="osn:115227943"/>
<proteinExistence type="predicted"/>
<evidence type="ECO:0000259" key="2">
    <source>
        <dbReference type="PROSITE" id="PS50919"/>
    </source>
</evidence>
<dbReference type="Proteomes" id="UP000515154">
    <property type="component" value="Unplaced"/>
</dbReference>
<gene>
    <name evidence="4" type="primary">LOC115227943</name>
</gene>
<evidence type="ECO:0000313" key="3">
    <source>
        <dbReference type="Proteomes" id="UP000515154"/>
    </source>
</evidence>
<evidence type="ECO:0000256" key="1">
    <source>
        <dbReference type="ARBA" id="ARBA00022737"/>
    </source>
</evidence>
<reference evidence="4" key="1">
    <citation type="submission" date="2025-08" db="UniProtKB">
        <authorList>
            <consortium name="RefSeq"/>
        </authorList>
    </citation>
    <scope>IDENTIFICATION</scope>
</reference>
<organism evidence="3 4">
    <name type="scientific">Octopus sinensis</name>
    <name type="common">East Asian common octopus</name>
    <dbReference type="NCBI Taxonomy" id="2607531"/>
    <lineage>
        <taxon>Eukaryota</taxon>
        <taxon>Metazoa</taxon>
        <taxon>Spiralia</taxon>
        <taxon>Lophotrochozoa</taxon>
        <taxon>Mollusca</taxon>
        <taxon>Cephalopoda</taxon>
        <taxon>Coleoidea</taxon>
        <taxon>Octopodiformes</taxon>
        <taxon>Octopoda</taxon>
        <taxon>Incirrata</taxon>
        <taxon>Octopodidae</taxon>
        <taxon>Octopus</taxon>
    </lineage>
</organism>
<dbReference type="Gene3D" id="2.80.10.50">
    <property type="match status" value="3"/>
</dbReference>
<dbReference type="PROSITE" id="PS50919">
    <property type="entry name" value="MIR"/>
    <property type="match status" value="1"/>
</dbReference>
<evidence type="ECO:0000313" key="4">
    <source>
        <dbReference type="RefSeq" id="XP_036354678.1"/>
    </source>
</evidence>
<keyword evidence="1" id="KW-0677">Repeat</keyword>
<dbReference type="PANTHER" id="PTHR13715:SF102">
    <property type="entry name" value="INOSITOL 1,4,5-TRISPHOSPHATE RECEPTOR"/>
    <property type="match status" value="1"/>
</dbReference>
<dbReference type="AlphaFoldDB" id="A0A7E6EH83"/>
<dbReference type="GO" id="GO:0006816">
    <property type="term" value="P:calcium ion transport"/>
    <property type="evidence" value="ECO:0007669"/>
    <property type="project" value="InterPro"/>
</dbReference>
<keyword evidence="3" id="KW-1185">Reference proteome</keyword>
<dbReference type="SMART" id="SM00472">
    <property type="entry name" value="MIR"/>
    <property type="match status" value="2"/>
</dbReference>
<dbReference type="InterPro" id="IPR015925">
    <property type="entry name" value="Ryanodine_IP3_receptor"/>
</dbReference>
<dbReference type="RefSeq" id="XP_036354678.1">
    <property type="nucleotide sequence ID" value="XM_036498785.1"/>
</dbReference>
<dbReference type="SUPFAM" id="SSF82109">
    <property type="entry name" value="MIR domain"/>
    <property type="match status" value="1"/>
</dbReference>
<dbReference type="InterPro" id="IPR014821">
    <property type="entry name" value="Ins145_P3_rcpt"/>
</dbReference>
<dbReference type="Pfam" id="PF08709">
    <property type="entry name" value="Ins145_P3_rec"/>
    <property type="match status" value="1"/>
</dbReference>
<dbReference type="Gene3D" id="1.25.10.30">
    <property type="entry name" value="IP3 receptor type 1 binding core, RIH domain"/>
    <property type="match status" value="1"/>
</dbReference>
<name>A0A7E6EH83_9MOLL</name>
<dbReference type="PANTHER" id="PTHR13715">
    <property type="entry name" value="RYANODINE RECEPTOR AND IP3 RECEPTOR"/>
    <property type="match status" value="1"/>
</dbReference>
<protein>
    <submittedName>
        <fullName evidence="4">LOW QUALITY PROTEIN: inositol 1,4,5-trisphosphate receptor type 1-like</fullName>
    </submittedName>
</protein>
<dbReference type="InterPro" id="IPR016093">
    <property type="entry name" value="MIR_motif"/>
</dbReference>
<dbReference type="InterPro" id="IPR036300">
    <property type="entry name" value="MIR_dom_sf"/>
</dbReference>
<sequence length="589" mass="68002">MIGGTAWKIIKDNEEEIIYAIDYNHKIERLVSRLKKLFAIHLLKPKENNIKSEEFENYYELNTVEEYTSEIRHVDVRAKSLFIDFEGRSDGDSIRRILQQIRPKNLSEGGENCLLQIGDIVSLHLQSDYNGFLSTLGLVDDRCMVNPSSGDSSSPPNKFRDCHFKILPMNKYSAQKQFNVACQSQGLEENNEVLLKKLHVRLLLVDFKDAAQTEFKHNEIINEKLQGTVVQYGTIIQVIIGDNLIFKPVGLNICLHASNLELKDYPGCKEVDKQSCPWKIILFLKYSENSEDVLKGLEKLIIYLKGDVVRLFHAEQEKYLTSDRYKKTQYVFLRTTWRLSATTATSSQALWEVVKNDPCRSGAGQWNNFYRFKHLATGHYLAVEVDNSISSDFKNENKNSFTLVCVPHGQDISTLFELDPTSPSRGNSYVRLFHTSTKTWIRSTAIPIDKDQERPIMNKVYLYDKEAFAFLSVSRQEVRDLDFANDVCHVLENIAKSMRIRLLTQQEQQSSFCRLLLHLHIIRDPQELAIPIVLIDENFKERGERITSGKEDFMQKKLYWTFSENLQSGNTSCQILTEKPGLTNLWENL</sequence>
<accession>A0A7E6EH83</accession>
<dbReference type="Pfam" id="PF02815">
    <property type="entry name" value="MIR"/>
    <property type="match status" value="1"/>
</dbReference>
<feature type="domain" description="MIR" evidence="2">
    <location>
        <begin position="361"/>
        <end position="421"/>
    </location>
</feature>